<reference evidence="1 2" key="1">
    <citation type="submission" date="2020-01" db="EMBL/GenBank/DDBJ databases">
        <title>Genome analysis of Anaerocolumna sp. CBA3638.</title>
        <authorList>
            <person name="Kim J."/>
            <person name="Roh S.W."/>
        </authorList>
    </citation>
    <scope>NUCLEOTIDE SEQUENCE [LARGE SCALE GENOMIC DNA]</scope>
    <source>
        <strain evidence="1 2">CBA3638</strain>
    </source>
</reference>
<dbReference type="EMBL" id="CP048000">
    <property type="protein sequence ID" value="QHQ60324.1"/>
    <property type="molecule type" value="Genomic_DNA"/>
</dbReference>
<dbReference type="PANTHER" id="PTHR11669:SF8">
    <property type="entry name" value="DNA POLYMERASE III SUBUNIT DELTA"/>
    <property type="match status" value="1"/>
</dbReference>
<sequence>MIDFKHIVGHEQIIQHLKDAIKSGKVSHAYIFVGEDNAGKNLLANAFAMNLQCEDREDKSDACGKCKSCIQAASNNHPDIIRITHEKASIGVDDVRIQVNNDIQIKPYSSPYKIYIIDEAEKLTEAAQNALLKTIEEPPVYAVILLLTNNLNALLPTILSRCVTLKCKAVDKELIKKLLMEEYKIPDYQAELSAVFAQGNVGKAVKYASSDEFIEIKNDVLHLLKYIDDMELYEIIDGLKRISENKGNINDYLDLMILWYRDVLMYKVTKNLNLLTYKEEYLDITKQANIKSYEGIEKIITAIEKAKIRLNANVNFDIAIELMLFTIKENGND</sequence>
<dbReference type="Proteomes" id="UP000464314">
    <property type="component" value="Chromosome"/>
</dbReference>
<accession>A0A6P1TGQ0</accession>
<dbReference type="KEGG" id="anr:Ana3638_05685"/>
<evidence type="ECO:0000313" key="1">
    <source>
        <dbReference type="EMBL" id="QHQ60324.1"/>
    </source>
</evidence>
<dbReference type="GO" id="GO:0006261">
    <property type="term" value="P:DNA-templated DNA replication"/>
    <property type="evidence" value="ECO:0007669"/>
    <property type="project" value="TreeGrafter"/>
</dbReference>
<keyword evidence="1" id="KW-0548">Nucleotidyltransferase</keyword>
<dbReference type="GO" id="GO:0003887">
    <property type="term" value="F:DNA-directed DNA polymerase activity"/>
    <property type="evidence" value="ECO:0007669"/>
    <property type="project" value="UniProtKB-EC"/>
</dbReference>
<keyword evidence="1" id="KW-0808">Transferase</keyword>
<proteinExistence type="predicted"/>
<protein>
    <submittedName>
        <fullName evidence="1">DNA polymerase III subunit delta</fullName>
        <ecNumber evidence="1">2.7.7.7</ecNumber>
    </submittedName>
</protein>
<dbReference type="Pfam" id="PF13177">
    <property type="entry name" value="DNA_pol3_delta2"/>
    <property type="match status" value="1"/>
</dbReference>
<organism evidence="1 2">
    <name type="scientific">Anaerocolumna sedimenticola</name>
    <dbReference type="NCBI Taxonomy" id="2696063"/>
    <lineage>
        <taxon>Bacteria</taxon>
        <taxon>Bacillati</taxon>
        <taxon>Bacillota</taxon>
        <taxon>Clostridia</taxon>
        <taxon>Lachnospirales</taxon>
        <taxon>Lachnospiraceae</taxon>
        <taxon>Anaerocolumna</taxon>
    </lineage>
</organism>
<dbReference type="AlphaFoldDB" id="A0A6P1TGQ0"/>
<dbReference type="SUPFAM" id="SSF52540">
    <property type="entry name" value="P-loop containing nucleoside triphosphate hydrolases"/>
    <property type="match status" value="1"/>
</dbReference>
<dbReference type="InterPro" id="IPR027417">
    <property type="entry name" value="P-loop_NTPase"/>
</dbReference>
<dbReference type="PANTHER" id="PTHR11669">
    <property type="entry name" value="REPLICATION FACTOR C / DNA POLYMERASE III GAMMA-TAU SUBUNIT"/>
    <property type="match status" value="1"/>
</dbReference>
<dbReference type="RefSeq" id="WP_161837160.1">
    <property type="nucleotide sequence ID" value="NZ_CP048000.1"/>
</dbReference>
<dbReference type="EC" id="2.7.7.7" evidence="1"/>
<dbReference type="InterPro" id="IPR050238">
    <property type="entry name" value="DNA_Rep/Repair_Clamp_Loader"/>
</dbReference>
<evidence type="ECO:0000313" key="2">
    <source>
        <dbReference type="Proteomes" id="UP000464314"/>
    </source>
</evidence>
<dbReference type="Gene3D" id="3.40.50.300">
    <property type="entry name" value="P-loop containing nucleotide triphosphate hydrolases"/>
    <property type="match status" value="1"/>
</dbReference>
<keyword evidence="2" id="KW-1185">Reference proteome</keyword>
<dbReference type="GO" id="GO:0008408">
    <property type="term" value="F:3'-5' exonuclease activity"/>
    <property type="evidence" value="ECO:0007669"/>
    <property type="project" value="InterPro"/>
</dbReference>
<name>A0A6P1TGQ0_9FIRM</name>
<dbReference type="InterPro" id="IPR004622">
    <property type="entry name" value="DNA_pol_HolB"/>
</dbReference>
<gene>
    <name evidence="1" type="primary">holB</name>
    <name evidence="1" type="ORF">Ana3638_05685</name>
</gene>
<dbReference type="NCBIfam" id="TIGR00678">
    <property type="entry name" value="holB"/>
    <property type="match status" value="1"/>
</dbReference>